<dbReference type="KEGG" id="egd:GS424_008110"/>
<gene>
    <name evidence="4" type="ORF">GS424_008110</name>
</gene>
<dbReference type="Gene3D" id="3.40.50.360">
    <property type="match status" value="1"/>
</dbReference>
<feature type="domain" description="NADPH-dependent FMN reductase-like" evidence="3">
    <location>
        <begin position="1"/>
        <end position="134"/>
    </location>
</feature>
<dbReference type="GO" id="GO:0016491">
    <property type="term" value="F:oxidoreductase activity"/>
    <property type="evidence" value="ECO:0007669"/>
    <property type="project" value="InterPro"/>
</dbReference>
<sequence>MKALAINGSPRRGANTATMLRHALAGAASRGAETKLVHLRDLSFSGCASCFACKRKGARTEGRCALRDGATPLLDEALGSDVVVLGSPMYLGGVTGTMKSLLERLVFPSLSYDVADRRCFEGRIATGFAYTMGMPHDLVERAGYPALFEANRSYLELLGGPSAYVVAADAYQFDDYARYAASNFDEREKARVRAERFPRECEEAYAMAVALCESSEVRPLGPVRASNRPGMQRPSTLRAPIEGGPGGPQP</sequence>
<dbReference type="InterPro" id="IPR029039">
    <property type="entry name" value="Flavoprotein-like_sf"/>
</dbReference>
<evidence type="ECO:0000256" key="1">
    <source>
        <dbReference type="ARBA" id="ARBA00022630"/>
    </source>
</evidence>
<dbReference type="PANTHER" id="PTHR43278:SF2">
    <property type="entry name" value="IRON-SULFUR FLAVOPROTEIN"/>
    <property type="match status" value="1"/>
</dbReference>
<dbReference type="AlphaFoldDB" id="A0A6L7ITS8"/>
<keyword evidence="2" id="KW-0288">FMN</keyword>
<dbReference type="SUPFAM" id="SSF52218">
    <property type="entry name" value="Flavoproteins"/>
    <property type="match status" value="1"/>
</dbReference>
<dbReference type="InterPro" id="IPR005025">
    <property type="entry name" value="FMN_Rdtase-like_dom"/>
</dbReference>
<evidence type="ECO:0000259" key="3">
    <source>
        <dbReference type="Pfam" id="PF03358"/>
    </source>
</evidence>
<accession>A0A6L7ITS8</accession>
<evidence type="ECO:0000256" key="2">
    <source>
        <dbReference type="ARBA" id="ARBA00022643"/>
    </source>
</evidence>
<protein>
    <submittedName>
        <fullName evidence="4">Flavodoxin family protein</fullName>
    </submittedName>
</protein>
<organism evidence="4 5">
    <name type="scientific">Eggerthella guodeyinii</name>
    <dbReference type="NCBI Taxonomy" id="2690837"/>
    <lineage>
        <taxon>Bacteria</taxon>
        <taxon>Bacillati</taxon>
        <taxon>Actinomycetota</taxon>
        <taxon>Coriobacteriia</taxon>
        <taxon>Eggerthellales</taxon>
        <taxon>Eggerthellaceae</taxon>
        <taxon>Eggerthella</taxon>
    </lineage>
</organism>
<dbReference type="Proteomes" id="UP000478463">
    <property type="component" value="Chromosome"/>
</dbReference>
<evidence type="ECO:0000313" key="5">
    <source>
        <dbReference type="Proteomes" id="UP000478463"/>
    </source>
</evidence>
<dbReference type="RefSeq" id="WP_160941622.1">
    <property type="nucleotide sequence ID" value="NZ_CP063310.1"/>
</dbReference>
<dbReference type="PANTHER" id="PTHR43278">
    <property type="entry name" value="NAD(P)H-DEPENDENT FMN-CONTAINING OXIDOREDUCTASE YWQN-RELATED"/>
    <property type="match status" value="1"/>
</dbReference>
<dbReference type="EMBL" id="CP063310">
    <property type="protein sequence ID" value="QOS69788.1"/>
    <property type="molecule type" value="Genomic_DNA"/>
</dbReference>
<reference evidence="4 5" key="1">
    <citation type="submission" date="2020-10" db="EMBL/GenBank/DDBJ databases">
        <title>Eggerthella sp. nov., isolated from human feces.</title>
        <authorList>
            <person name="Yajun G."/>
        </authorList>
    </citation>
    <scope>NUCLEOTIDE SEQUENCE [LARGE SCALE GENOMIC DNA]</scope>
    <source>
        <strain evidence="4 5">HF-1101</strain>
    </source>
</reference>
<proteinExistence type="predicted"/>
<name>A0A6L7ITS8_9ACTN</name>
<dbReference type="InterPro" id="IPR051796">
    <property type="entry name" value="ISF_SsuE-like"/>
</dbReference>
<evidence type="ECO:0000313" key="4">
    <source>
        <dbReference type="EMBL" id="QOS69788.1"/>
    </source>
</evidence>
<keyword evidence="1" id="KW-0285">Flavoprotein</keyword>
<dbReference type="Pfam" id="PF03358">
    <property type="entry name" value="FMN_red"/>
    <property type="match status" value="1"/>
</dbReference>